<name>B4NNF6_DROWI</name>
<evidence type="ECO:0000313" key="2">
    <source>
        <dbReference type="EMBL" id="EDW85895.1"/>
    </source>
</evidence>
<dbReference type="eggNOG" id="KOG2659">
    <property type="taxonomic scope" value="Eukaryota"/>
</dbReference>
<evidence type="ECO:0000313" key="3">
    <source>
        <dbReference type="Proteomes" id="UP000007798"/>
    </source>
</evidence>
<dbReference type="EMBL" id="CH964282">
    <property type="protein sequence ID" value="EDW85895.1"/>
    <property type="molecule type" value="Genomic_DNA"/>
</dbReference>
<accession>B4NNF6</accession>
<dbReference type="SMART" id="SM00668">
    <property type="entry name" value="CTLH"/>
    <property type="match status" value="1"/>
</dbReference>
<evidence type="ECO:0000259" key="1">
    <source>
        <dbReference type="PROSITE" id="PS50897"/>
    </source>
</evidence>
<dbReference type="HOGENOM" id="CLU_073203_1_0_1"/>
<dbReference type="PROSITE" id="PS50896">
    <property type="entry name" value="LISH"/>
    <property type="match status" value="1"/>
</dbReference>
<dbReference type="KEGG" id="dwi:6652319"/>
<dbReference type="PhylomeDB" id="B4NNF6"/>
<dbReference type="PROSITE" id="PS50897">
    <property type="entry name" value="CTLH"/>
    <property type="match status" value="1"/>
</dbReference>
<dbReference type="Proteomes" id="UP000007798">
    <property type="component" value="Unassembled WGS sequence"/>
</dbReference>
<dbReference type="STRING" id="7260.B4NNF6"/>
<reference evidence="2 3" key="1">
    <citation type="journal article" date="2007" name="Nature">
        <title>Evolution of genes and genomes on the Drosophila phylogeny.</title>
        <authorList>
            <consortium name="Drosophila 12 Genomes Consortium"/>
            <person name="Clark A.G."/>
            <person name="Eisen M.B."/>
            <person name="Smith D.R."/>
            <person name="Bergman C.M."/>
            <person name="Oliver B."/>
            <person name="Markow T.A."/>
            <person name="Kaufman T.C."/>
            <person name="Kellis M."/>
            <person name="Gelbart W."/>
            <person name="Iyer V.N."/>
            <person name="Pollard D.A."/>
            <person name="Sackton T.B."/>
            <person name="Larracuente A.M."/>
            <person name="Singh N.D."/>
            <person name="Abad J.P."/>
            <person name="Abt D.N."/>
            <person name="Adryan B."/>
            <person name="Aguade M."/>
            <person name="Akashi H."/>
            <person name="Anderson W.W."/>
            <person name="Aquadro C.F."/>
            <person name="Ardell D.H."/>
            <person name="Arguello R."/>
            <person name="Artieri C.G."/>
            <person name="Barbash D.A."/>
            <person name="Barker D."/>
            <person name="Barsanti P."/>
            <person name="Batterham P."/>
            <person name="Batzoglou S."/>
            <person name="Begun D."/>
            <person name="Bhutkar A."/>
            <person name="Blanco E."/>
            <person name="Bosak S.A."/>
            <person name="Bradley R.K."/>
            <person name="Brand A.D."/>
            <person name="Brent M.R."/>
            <person name="Brooks A.N."/>
            <person name="Brown R.H."/>
            <person name="Butlin R.K."/>
            <person name="Caggese C."/>
            <person name="Calvi B.R."/>
            <person name="Bernardo de Carvalho A."/>
            <person name="Caspi A."/>
            <person name="Castrezana S."/>
            <person name="Celniker S.E."/>
            <person name="Chang J.L."/>
            <person name="Chapple C."/>
            <person name="Chatterji S."/>
            <person name="Chinwalla A."/>
            <person name="Civetta A."/>
            <person name="Clifton S.W."/>
            <person name="Comeron J.M."/>
            <person name="Costello J.C."/>
            <person name="Coyne J.A."/>
            <person name="Daub J."/>
            <person name="David R.G."/>
            <person name="Delcher A.L."/>
            <person name="Delehaunty K."/>
            <person name="Do C.B."/>
            <person name="Ebling H."/>
            <person name="Edwards K."/>
            <person name="Eickbush T."/>
            <person name="Evans J.D."/>
            <person name="Filipski A."/>
            <person name="Findeiss S."/>
            <person name="Freyhult E."/>
            <person name="Fulton L."/>
            <person name="Fulton R."/>
            <person name="Garcia A.C."/>
            <person name="Gardiner A."/>
            <person name="Garfield D.A."/>
            <person name="Garvin B.E."/>
            <person name="Gibson G."/>
            <person name="Gilbert D."/>
            <person name="Gnerre S."/>
            <person name="Godfrey J."/>
            <person name="Good R."/>
            <person name="Gotea V."/>
            <person name="Gravely B."/>
            <person name="Greenberg A.J."/>
            <person name="Griffiths-Jones S."/>
            <person name="Gross S."/>
            <person name="Guigo R."/>
            <person name="Gustafson E.A."/>
            <person name="Haerty W."/>
            <person name="Hahn M.W."/>
            <person name="Halligan D.L."/>
            <person name="Halpern A.L."/>
            <person name="Halter G.M."/>
            <person name="Han M.V."/>
            <person name="Heger A."/>
            <person name="Hillier L."/>
            <person name="Hinrichs A.S."/>
            <person name="Holmes I."/>
            <person name="Hoskins R.A."/>
            <person name="Hubisz M.J."/>
            <person name="Hultmark D."/>
            <person name="Huntley M.A."/>
            <person name="Jaffe D.B."/>
            <person name="Jagadeeshan S."/>
            <person name="Jeck W.R."/>
            <person name="Johnson J."/>
            <person name="Jones C.D."/>
            <person name="Jordan W.C."/>
            <person name="Karpen G.H."/>
            <person name="Kataoka E."/>
            <person name="Keightley P.D."/>
            <person name="Kheradpour P."/>
            <person name="Kirkness E.F."/>
            <person name="Koerich L.B."/>
            <person name="Kristiansen K."/>
            <person name="Kudrna D."/>
            <person name="Kulathinal R.J."/>
            <person name="Kumar S."/>
            <person name="Kwok R."/>
            <person name="Lander E."/>
            <person name="Langley C.H."/>
            <person name="Lapoint R."/>
            <person name="Lazzaro B.P."/>
            <person name="Lee S.J."/>
            <person name="Levesque L."/>
            <person name="Li R."/>
            <person name="Lin C.F."/>
            <person name="Lin M.F."/>
            <person name="Lindblad-Toh K."/>
            <person name="Llopart A."/>
            <person name="Long M."/>
            <person name="Low L."/>
            <person name="Lozovsky E."/>
            <person name="Lu J."/>
            <person name="Luo M."/>
            <person name="Machado C.A."/>
            <person name="Makalowski W."/>
            <person name="Marzo M."/>
            <person name="Matsuda M."/>
            <person name="Matzkin L."/>
            <person name="McAllister B."/>
            <person name="McBride C.S."/>
            <person name="McKernan B."/>
            <person name="McKernan K."/>
            <person name="Mendez-Lago M."/>
            <person name="Minx P."/>
            <person name="Mollenhauer M.U."/>
            <person name="Montooth K."/>
            <person name="Mount S.M."/>
            <person name="Mu X."/>
            <person name="Myers E."/>
            <person name="Negre B."/>
            <person name="Newfeld S."/>
            <person name="Nielsen R."/>
            <person name="Noor M.A."/>
            <person name="O'Grady P."/>
            <person name="Pachter L."/>
            <person name="Papaceit M."/>
            <person name="Parisi M.J."/>
            <person name="Parisi M."/>
            <person name="Parts L."/>
            <person name="Pedersen J.S."/>
            <person name="Pesole G."/>
            <person name="Phillippy A.M."/>
            <person name="Ponting C.P."/>
            <person name="Pop M."/>
            <person name="Porcelli D."/>
            <person name="Powell J.R."/>
            <person name="Prohaska S."/>
            <person name="Pruitt K."/>
            <person name="Puig M."/>
            <person name="Quesneville H."/>
            <person name="Ram K.R."/>
            <person name="Rand D."/>
            <person name="Rasmussen M.D."/>
            <person name="Reed L.K."/>
            <person name="Reenan R."/>
            <person name="Reily A."/>
            <person name="Remington K.A."/>
            <person name="Rieger T.T."/>
            <person name="Ritchie M.G."/>
            <person name="Robin C."/>
            <person name="Rogers Y.H."/>
            <person name="Rohde C."/>
            <person name="Rozas J."/>
            <person name="Rubenfield M.J."/>
            <person name="Ruiz A."/>
            <person name="Russo S."/>
            <person name="Salzberg S.L."/>
            <person name="Sanchez-Gracia A."/>
            <person name="Saranga D.J."/>
            <person name="Sato H."/>
            <person name="Schaeffer S.W."/>
            <person name="Schatz M.C."/>
            <person name="Schlenke T."/>
            <person name="Schwartz R."/>
            <person name="Segarra C."/>
            <person name="Singh R.S."/>
            <person name="Sirot L."/>
            <person name="Sirota M."/>
            <person name="Sisneros N.B."/>
            <person name="Smith C.D."/>
            <person name="Smith T.F."/>
            <person name="Spieth J."/>
            <person name="Stage D.E."/>
            <person name="Stark A."/>
            <person name="Stephan W."/>
            <person name="Strausberg R.L."/>
            <person name="Strempel S."/>
            <person name="Sturgill D."/>
            <person name="Sutton G."/>
            <person name="Sutton G.G."/>
            <person name="Tao W."/>
            <person name="Teichmann S."/>
            <person name="Tobari Y.N."/>
            <person name="Tomimura Y."/>
            <person name="Tsolas J.M."/>
            <person name="Valente V.L."/>
            <person name="Venter E."/>
            <person name="Venter J.C."/>
            <person name="Vicario S."/>
            <person name="Vieira F.G."/>
            <person name="Vilella A.J."/>
            <person name="Villasante A."/>
            <person name="Walenz B."/>
            <person name="Wang J."/>
            <person name="Wasserman M."/>
            <person name="Watts T."/>
            <person name="Wilson D."/>
            <person name="Wilson R.K."/>
            <person name="Wing R.A."/>
            <person name="Wolfner M.F."/>
            <person name="Wong A."/>
            <person name="Wong G.K."/>
            <person name="Wu C.I."/>
            <person name="Wu G."/>
            <person name="Yamamoto D."/>
            <person name="Yang H.P."/>
            <person name="Yang S.P."/>
            <person name="Yorke J.A."/>
            <person name="Yoshida K."/>
            <person name="Zdobnov E."/>
            <person name="Zhang P."/>
            <person name="Zhang Y."/>
            <person name="Zimin A.V."/>
            <person name="Baldwin J."/>
            <person name="Abdouelleil A."/>
            <person name="Abdulkadir J."/>
            <person name="Abebe A."/>
            <person name="Abera B."/>
            <person name="Abreu J."/>
            <person name="Acer S.C."/>
            <person name="Aftuck L."/>
            <person name="Alexander A."/>
            <person name="An P."/>
            <person name="Anderson E."/>
            <person name="Anderson S."/>
            <person name="Arachi H."/>
            <person name="Azer M."/>
            <person name="Bachantsang P."/>
            <person name="Barry A."/>
            <person name="Bayul T."/>
            <person name="Berlin A."/>
            <person name="Bessette D."/>
            <person name="Bloom T."/>
            <person name="Blye J."/>
            <person name="Boguslavskiy L."/>
            <person name="Bonnet C."/>
            <person name="Boukhgalter B."/>
            <person name="Bourzgui I."/>
            <person name="Brown A."/>
            <person name="Cahill P."/>
            <person name="Channer S."/>
            <person name="Cheshatsang Y."/>
            <person name="Chuda L."/>
            <person name="Citroen M."/>
            <person name="Collymore A."/>
            <person name="Cooke P."/>
            <person name="Costello M."/>
            <person name="D'Aco K."/>
            <person name="Daza R."/>
            <person name="De Haan G."/>
            <person name="DeGray S."/>
            <person name="DeMaso C."/>
            <person name="Dhargay N."/>
            <person name="Dooley K."/>
            <person name="Dooley E."/>
            <person name="Doricent M."/>
            <person name="Dorje P."/>
            <person name="Dorjee K."/>
            <person name="Dupes A."/>
            <person name="Elong R."/>
            <person name="Falk J."/>
            <person name="Farina A."/>
            <person name="Faro S."/>
            <person name="Ferguson D."/>
            <person name="Fisher S."/>
            <person name="Foley C.D."/>
            <person name="Franke A."/>
            <person name="Friedrich D."/>
            <person name="Gadbois L."/>
            <person name="Gearin G."/>
            <person name="Gearin C.R."/>
            <person name="Giannoukos G."/>
            <person name="Goode T."/>
            <person name="Graham J."/>
            <person name="Grandbois E."/>
            <person name="Grewal S."/>
            <person name="Gyaltsen K."/>
            <person name="Hafez N."/>
            <person name="Hagos B."/>
            <person name="Hall J."/>
            <person name="Henson C."/>
            <person name="Hollinger A."/>
            <person name="Honan T."/>
            <person name="Huard M.D."/>
            <person name="Hughes L."/>
            <person name="Hurhula B."/>
            <person name="Husby M.E."/>
            <person name="Kamat A."/>
            <person name="Kanga B."/>
            <person name="Kashin S."/>
            <person name="Khazanovich D."/>
            <person name="Kisner P."/>
            <person name="Lance K."/>
            <person name="Lara M."/>
            <person name="Lee W."/>
            <person name="Lennon N."/>
            <person name="Letendre F."/>
            <person name="LeVine R."/>
            <person name="Lipovsky A."/>
            <person name="Liu X."/>
            <person name="Liu J."/>
            <person name="Liu S."/>
            <person name="Lokyitsang T."/>
            <person name="Lokyitsang Y."/>
            <person name="Lubonja R."/>
            <person name="Lui A."/>
            <person name="MacDonald P."/>
            <person name="Magnisalis V."/>
            <person name="Maru K."/>
            <person name="Matthews C."/>
            <person name="McCusker W."/>
            <person name="McDonough S."/>
            <person name="Mehta T."/>
            <person name="Meldrim J."/>
            <person name="Meneus L."/>
            <person name="Mihai O."/>
            <person name="Mihalev A."/>
            <person name="Mihova T."/>
            <person name="Mittelman R."/>
            <person name="Mlenga V."/>
            <person name="Montmayeur A."/>
            <person name="Mulrain L."/>
            <person name="Navidi A."/>
            <person name="Naylor J."/>
            <person name="Negash T."/>
            <person name="Nguyen T."/>
            <person name="Nguyen N."/>
            <person name="Nicol R."/>
            <person name="Norbu C."/>
            <person name="Norbu N."/>
            <person name="Novod N."/>
            <person name="O'Neill B."/>
            <person name="Osman S."/>
            <person name="Markiewicz E."/>
            <person name="Oyono O.L."/>
            <person name="Patti C."/>
            <person name="Phunkhang P."/>
            <person name="Pierre F."/>
            <person name="Priest M."/>
            <person name="Raghuraman S."/>
            <person name="Rege F."/>
            <person name="Reyes R."/>
            <person name="Rise C."/>
            <person name="Rogov P."/>
            <person name="Ross K."/>
            <person name="Ryan E."/>
            <person name="Settipalli S."/>
            <person name="Shea T."/>
            <person name="Sherpa N."/>
            <person name="Shi L."/>
            <person name="Shih D."/>
            <person name="Sparrow T."/>
            <person name="Spaulding J."/>
            <person name="Stalker J."/>
            <person name="Stange-Thomann N."/>
            <person name="Stavropoulos S."/>
            <person name="Stone C."/>
            <person name="Strader C."/>
            <person name="Tesfaye S."/>
            <person name="Thomson T."/>
            <person name="Thoulutsang Y."/>
            <person name="Thoulutsang D."/>
            <person name="Topham K."/>
            <person name="Topping I."/>
            <person name="Tsamla T."/>
            <person name="Vassiliev H."/>
            <person name="Vo A."/>
            <person name="Wangchuk T."/>
            <person name="Wangdi T."/>
            <person name="Weiand M."/>
            <person name="Wilkinson J."/>
            <person name="Wilson A."/>
            <person name="Yadav S."/>
            <person name="Young G."/>
            <person name="Yu Q."/>
            <person name="Zembek L."/>
            <person name="Zhong D."/>
            <person name="Zimmer A."/>
            <person name="Zwirko Z."/>
            <person name="Jaffe D.B."/>
            <person name="Alvarez P."/>
            <person name="Brockman W."/>
            <person name="Butler J."/>
            <person name="Chin C."/>
            <person name="Gnerre S."/>
            <person name="Grabherr M."/>
            <person name="Kleber M."/>
            <person name="Mauceli E."/>
            <person name="MacCallum I."/>
        </authorList>
    </citation>
    <scope>NUCLEOTIDE SEQUENCE [LARGE SCALE GENOMIC DNA]</scope>
    <source>
        <strain evidence="3">Tucson 14030-0811.24</strain>
    </source>
</reference>
<dbReference type="InterPro" id="IPR050618">
    <property type="entry name" value="Ubq-SigPath_Reg"/>
</dbReference>
<dbReference type="OMA" id="CEVEARM"/>
<dbReference type="OrthoDB" id="2415936at2759"/>
<dbReference type="InParanoid" id="B4NNF6"/>
<dbReference type="Pfam" id="PF10607">
    <property type="entry name" value="CTLH"/>
    <property type="match status" value="1"/>
</dbReference>
<dbReference type="InterPro" id="IPR006595">
    <property type="entry name" value="CTLH_C"/>
</dbReference>
<dbReference type="SMART" id="SM00667">
    <property type="entry name" value="LisH"/>
    <property type="match status" value="1"/>
</dbReference>
<proteinExistence type="predicted"/>
<protein>
    <recommendedName>
        <fullName evidence="1">CTLH domain-containing protein</fullName>
    </recommendedName>
</protein>
<keyword evidence="3" id="KW-1185">Reference proteome</keyword>
<organism evidence="2 3">
    <name type="scientific">Drosophila willistoni</name>
    <name type="common">Fruit fly</name>
    <dbReference type="NCBI Taxonomy" id="7260"/>
    <lineage>
        <taxon>Eukaryota</taxon>
        <taxon>Metazoa</taxon>
        <taxon>Ecdysozoa</taxon>
        <taxon>Arthropoda</taxon>
        <taxon>Hexapoda</taxon>
        <taxon>Insecta</taxon>
        <taxon>Pterygota</taxon>
        <taxon>Neoptera</taxon>
        <taxon>Endopterygota</taxon>
        <taxon>Diptera</taxon>
        <taxon>Brachycera</taxon>
        <taxon>Muscomorpha</taxon>
        <taxon>Ephydroidea</taxon>
        <taxon>Drosophilidae</taxon>
        <taxon>Drosophila</taxon>
        <taxon>Sophophora</taxon>
    </lineage>
</organism>
<gene>
    <name evidence="2" type="primary">Dwil\GK22898</name>
    <name evidence="2" type="ORF">Dwil_GK22898</name>
</gene>
<dbReference type="InterPro" id="IPR006594">
    <property type="entry name" value="LisH"/>
</dbReference>
<dbReference type="PANTHER" id="PTHR12864">
    <property type="entry name" value="RAN BINDING PROTEIN 9-RELATED"/>
    <property type="match status" value="1"/>
</dbReference>
<feature type="domain" description="CTLH" evidence="1">
    <location>
        <begin position="58"/>
        <end position="115"/>
    </location>
</feature>
<sequence length="212" mass="25394">MANEEKKFNWCDRMEGFPCRQREINQLVLNYLVREAYKETTQRFVIEAGIRKHPQLDSIEDRLLIRNAVRAGRVQYAVEVAKKLYPRLYETDNYMYFHMQQMQLIELIQERQADQASVQKNPNFTMQGHHQHPQHPQRLETICEDRTLALLANEKRQQEELFPGLENCEPKMMFLIKLILWAQNQLEDVGYVDYERLELEGGHLDELLRRSM</sequence>
<dbReference type="InterPro" id="IPR024964">
    <property type="entry name" value="CTLH/CRA"/>
</dbReference>
<dbReference type="AlphaFoldDB" id="B4NNF6"/>